<dbReference type="SUPFAM" id="SSF90123">
    <property type="entry name" value="ABC transporter transmembrane region"/>
    <property type="match status" value="1"/>
</dbReference>
<accession>A0A376BZB6</accession>
<dbReference type="InterPro" id="IPR003439">
    <property type="entry name" value="ABC_transporter-like_ATP-bd"/>
</dbReference>
<evidence type="ECO:0000256" key="6">
    <source>
        <dbReference type="ARBA" id="ARBA00023136"/>
    </source>
</evidence>
<dbReference type="GO" id="GO:0005524">
    <property type="term" value="F:ATP binding"/>
    <property type="evidence" value="ECO:0007669"/>
    <property type="project" value="UniProtKB-KW"/>
</dbReference>
<evidence type="ECO:0000256" key="7">
    <source>
        <dbReference type="SAM" id="Phobius"/>
    </source>
</evidence>
<dbReference type="CDD" id="cd18552">
    <property type="entry name" value="ABC_6TM_MsbA_like"/>
    <property type="match status" value="1"/>
</dbReference>
<dbReference type="PANTHER" id="PTHR43394:SF1">
    <property type="entry name" value="ATP-BINDING CASSETTE SUB-FAMILY B MEMBER 10, MITOCHONDRIAL"/>
    <property type="match status" value="1"/>
</dbReference>
<dbReference type="PROSITE" id="PS50893">
    <property type="entry name" value="ABC_TRANSPORTER_2"/>
    <property type="match status" value="1"/>
</dbReference>
<dbReference type="Gene3D" id="3.40.50.300">
    <property type="entry name" value="P-loop containing nucleotide triphosphate hydrolases"/>
    <property type="match status" value="1"/>
</dbReference>
<keyword evidence="2 7" id="KW-0812">Transmembrane</keyword>
<feature type="transmembrane region" description="Helical" evidence="7">
    <location>
        <begin position="21"/>
        <end position="47"/>
    </location>
</feature>
<dbReference type="GO" id="GO:0015421">
    <property type="term" value="F:ABC-type oligopeptide transporter activity"/>
    <property type="evidence" value="ECO:0007669"/>
    <property type="project" value="TreeGrafter"/>
</dbReference>
<proteinExistence type="predicted"/>
<dbReference type="FunFam" id="3.40.50.300:FF:000218">
    <property type="entry name" value="Multidrug ABC transporter ATP-binding protein"/>
    <property type="match status" value="1"/>
</dbReference>
<evidence type="ECO:0000256" key="4">
    <source>
        <dbReference type="ARBA" id="ARBA00022840"/>
    </source>
</evidence>
<dbReference type="InterPro" id="IPR027417">
    <property type="entry name" value="P-loop_NTPase"/>
</dbReference>
<keyword evidence="6 7" id="KW-0472">Membrane</keyword>
<dbReference type="Pfam" id="PF00005">
    <property type="entry name" value="ABC_tran"/>
    <property type="match status" value="1"/>
</dbReference>
<dbReference type="EMBL" id="UFTJ01000001">
    <property type="protein sequence ID" value="SSZ47028.1"/>
    <property type="molecule type" value="Genomic_DNA"/>
</dbReference>
<dbReference type="InterPro" id="IPR011527">
    <property type="entry name" value="ABC1_TM_dom"/>
</dbReference>
<dbReference type="Proteomes" id="UP000255515">
    <property type="component" value="Unassembled WGS sequence"/>
</dbReference>
<dbReference type="SMART" id="SM00382">
    <property type="entry name" value="AAA"/>
    <property type="match status" value="1"/>
</dbReference>
<dbReference type="PANTHER" id="PTHR43394">
    <property type="entry name" value="ATP-DEPENDENT PERMEASE MDL1, MITOCHONDRIAL"/>
    <property type="match status" value="1"/>
</dbReference>
<dbReference type="PROSITE" id="PS00211">
    <property type="entry name" value="ABC_TRANSPORTER_1"/>
    <property type="match status" value="1"/>
</dbReference>
<dbReference type="RefSeq" id="WP_002686562.1">
    <property type="nucleotide sequence ID" value="NZ_UFTJ01000001.1"/>
</dbReference>
<dbReference type="EC" id="3.6.3.-" evidence="10"/>
<evidence type="ECO:0000256" key="5">
    <source>
        <dbReference type="ARBA" id="ARBA00022989"/>
    </source>
</evidence>
<reference evidence="10 11" key="1">
    <citation type="submission" date="2018-06" db="EMBL/GenBank/DDBJ databases">
        <authorList>
            <consortium name="Pathogen Informatics"/>
            <person name="Doyle S."/>
        </authorList>
    </citation>
    <scope>NUCLEOTIDE SEQUENCE [LARGE SCALE GENOMIC DNA]</scope>
    <source>
        <strain evidence="10 11">NCTC11661</strain>
    </source>
</reference>
<dbReference type="GO" id="GO:0016887">
    <property type="term" value="F:ATP hydrolysis activity"/>
    <property type="evidence" value="ECO:0007669"/>
    <property type="project" value="InterPro"/>
</dbReference>
<dbReference type="AlphaFoldDB" id="A0A376BZB6"/>
<name>A0A376BZB6_9FLAO</name>
<dbReference type="PROSITE" id="PS50929">
    <property type="entry name" value="ABC_TM1F"/>
    <property type="match status" value="1"/>
</dbReference>
<dbReference type="Gene3D" id="1.20.1560.10">
    <property type="entry name" value="ABC transporter type 1, transmembrane domain"/>
    <property type="match status" value="1"/>
</dbReference>
<dbReference type="InterPro" id="IPR017871">
    <property type="entry name" value="ABC_transporter-like_CS"/>
</dbReference>
<feature type="domain" description="ABC transmembrane type-1" evidence="9">
    <location>
        <begin position="19"/>
        <end position="339"/>
    </location>
</feature>
<evidence type="ECO:0000313" key="10">
    <source>
        <dbReference type="EMBL" id="SSZ47028.1"/>
    </source>
</evidence>
<sequence>MSYYRRAISYILPYKGSLATGIFFNILYAVFNITAIAFFIPVLNILFDQKTPRVESKPVFSGNVSELITYLKDSFNFYIQTVEETKGAEYVLLITCVFFIGMFLFRNVFSYLSEFYLTYSRTGVSRDFRVQLHNKILDLPVSFFSDTRKGDIFARITSDVGEIEHNILNSLIDLIRSPIVIILTMSYLLYLNFELTIFTLIVFPIMGTIISVIGKSLKKNTGEAQNELGRMYSFVDETLVGLKIIKIFGASEQIKARFDASLNRLRNLSLKLFKRQAMASPTSELLGALTIGMIVYFGGRLSLQGKGLSGAEFLAYISLFYTILDPLKKLSGSISNFQKGEVSAKRIFDVLDADYQIREIENAIEVEELKEKIEFKNITFGYEDQVILKNFSLTIPKGKMVALVGQSGSGKSTIANLITRFYDVQEGEILIDGVNIKNIKLSSYRKLFGLVTQDNILFNDSIANNISLGQPEASLIQIENAAKVANAHHFVSELPHAYNTSIGEAGGKLSGGQKQRISIARAVLKNPPIMILDEATSALDTESEKLVQEALENMMENRTSLVIAHRLSTIKKADHIVVMEKGKIIEQGNHQTLYEQGGVYKKLVDLQNINGLS</sequence>
<evidence type="ECO:0000259" key="8">
    <source>
        <dbReference type="PROSITE" id="PS50893"/>
    </source>
</evidence>
<dbReference type="SUPFAM" id="SSF52540">
    <property type="entry name" value="P-loop containing nucleoside triphosphate hydrolases"/>
    <property type="match status" value="1"/>
</dbReference>
<evidence type="ECO:0000256" key="3">
    <source>
        <dbReference type="ARBA" id="ARBA00022741"/>
    </source>
</evidence>
<dbReference type="InterPro" id="IPR039421">
    <property type="entry name" value="Type_1_exporter"/>
</dbReference>
<evidence type="ECO:0000259" key="9">
    <source>
        <dbReference type="PROSITE" id="PS50929"/>
    </source>
</evidence>
<keyword evidence="5 7" id="KW-1133">Transmembrane helix</keyword>
<evidence type="ECO:0000256" key="1">
    <source>
        <dbReference type="ARBA" id="ARBA00004651"/>
    </source>
</evidence>
<dbReference type="GO" id="GO:0005886">
    <property type="term" value="C:plasma membrane"/>
    <property type="evidence" value="ECO:0007669"/>
    <property type="project" value="UniProtKB-SubCell"/>
</dbReference>
<feature type="transmembrane region" description="Helical" evidence="7">
    <location>
        <begin position="90"/>
        <end position="109"/>
    </location>
</feature>
<evidence type="ECO:0000313" key="11">
    <source>
        <dbReference type="Proteomes" id="UP000255515"/>
    </source>
</evidence>
<keyword evidence="3" id="KW-0547">Nucleotide-binding</keyword>
<organism evidence="10 11">
    <name type="scientific">Bergeyella zoohelcum</name>
    <dbReference type="NCBI Taxonomy" id="1015"/>
    <lineage>
        <taxon>Bacteria</taxon>
        <taxon>Pseudomonadati</taxon>
        <taxon>Bacteroidota</taxon>
        <taxon>Flavobacteriia</taxon>
        <taxon>Flavobacteriales</taxon>
        <taxon>Weeksellaceae</taxon>
        <taxon>Bergeyella</taxon>
    </lineage>
</organism>
<dbReference type="InterPro" id="IPR003593">
    <property type="entry name" value="AAA+_ATPase"/>
</dbReference>
<feature type="domain" description="ABC transporter" evidence="8">
    <location>
        <begin position="373"/>
        <end position="606"/>
    </location>
</feature>
<dbReference type="Pfam" id="PF00664">
    <property type="entry name" value="ABC_membrane"/>
    <property type="match status" value="1"/>
</dbReference>
<comment type="subcellular location">
    <subcellularLocation>
        <location evidence="1">Cell membrane</location>
        <topology evidence="1">Multi-pass membrane protein</topology>
    </subcellularLocation>
</comment>
<evidence type="ECO:0000256" key="2">
    <source>
        <dbReference type="ARBA" id="ARBA00022692"/>
    </source>
</evidence>
<keyword evidence="4 10" id="KW-0067">ATP-binding</keyword>
<dbReference type="InterPro" id="IPR036640">
    <property type="entry name" value="ABC1_TM_sf"/>
</dbReference>
<keyword evidence="10" id="KW-0378">Hydrolase</keyword>
<gene>
    <name evidence="10" type="primary">msbA_1</name>
    <name evidence="10" type="ORF">NCTC11661_00691</name>
</gene>
<protein>
    <submittedName>
        <fullName evidence="10">Lipid A export ATP-binding/permease protein MsbA</fullName>
        <ecNumber evidence="10">3.6.3.-</ecNumber>
    </submittedName>
</protein>
<feature type="transmembrane region" description="Helical" evidence="7">
    <location>
        <begin position="195"/>
        <end position="213"/>
    </location>
</feature>